<name>A0AAV9DJ36_ACOCL</name>
<proteinExistence type="predicted"/>
<dbReference type="AlphaFoldDB" id="A0AAV9DJ36"/>
<accession>A0AAV9DJ36</accession>
<dbReference type="EMBL" id="JAUJYO010000013">
    <property type="protein sequence ID" value="KAK1300887.1"/>
    <property type="molecule type" value="Genomic_DNA"/>
</dbReference>
<organism evidence="1 2">
    <name type="scientific">Acorus calamus</name>
    <name type="common">Sweet flag</name>
    <dbReference type="NCBI Taxonomy" id="4465"/>
    <lineage>
        <taxon>Eukaryota</taxon>
        <taxon>Viridiplantae</taxon>
        <taxon>Streptophyta</taxon>
        <taxon>Embryophyta</taxon>
        <taxon>Tracheophyta</taxon>
        <taxon>Spermatophyta</taxon>
        <taxon>Magnoliopsida</taxon>
        <taxon>Liliopsida</taxon>
        <taxon>Acoraceae</taxon>
        <taxon>Acorus</taxon>
    </lineage>
</organism>
<reference evidence="1" key="1">
    <citation type="journal article" date="2023" name="Nat. Commun.">
        <title>Diploid and tetraploid genomes of Acorus and the evolution of monocots.</title>
        <authorList>
            <person name="Ma L."/>
            <person name="Liu K.W."/>
            <person name="Li Z."/>
            <person name="Hsiao Y.Y."/>
            <person name="Qi Y."/>
            <person name="Fu T."/>
            <person name="Tang G.D."/>
            <person name="Zhang D."/>
            <person name="Sun W.H."/>
            <person name="Liu D.K."/>
            <person name="Li Y."/>
            <person name="Chen G.Z."/>
            <person name="Liu X.D."/>
            <person name="Liao X.Y."/>
            <person name="Jiang Y.T."/>
            <person name="Yu X."/>
            <person name="Hao Y."/>
            <person name="Huang J."/>
            <person name="Zhao X.W."/>
            <person name="Ke S."/>
            <person name="Chen Y.Y."/>
            <person name="Wu W.L."/>
            <person name="Hsu J.L."/>
            <person name="Lin Y.F."/>
            <person name="Huang M.D."/>
            <person name="Li C.Y."/>
            <person name="Huang L."/>
            <person name="Wang Z.W."/>
            <person name="Zhao X."/>
            <person name="Zhong W.Y."/>
            <person name="Peng D.H."/>
            <person name="Ahmad S."/>
            <person name="Lan S."/>
            <person name="Zhang J.S."/>
            <person name="Tsai W.C."/>
            <person name="Van de Peer Y."/>
            <person name="Liu Z.J."/>
        </authorList>
    </citation>
    <scope>NUCLEOTIDE SEQUENCE</scope>
    <source>
        <strain evidence="1">CP</strain>
    </source>
</reference>
<evidence type="ECO:0000313" key="2">
    <source>
        <dbReference type="Proteomes" id="UP001180020"/>
    </source>
</evidence>
<evidence type="ECO:0000313" key="1">
    <source>
        <dbReference type="EMBL" id="KAK1300887.1"/>
    </source>
</evidence>
<keyword evidence="2" id="KW-1185">Reference proteome</keyword>
<sequence>MVVVVVTCSGSGGGEEVVVVMSSGSESGGEENGVSLGVVVRSMNRLLRSLKGGLEREQQLGIV</sequence>
<reference evidence="1" key="2">
    <citation type="submission" date="2023-06" db="EMBL/GenBank/DDBJ databases">
        <authorList>
            <person name="Ma L."/>
            <person name="Liu K.-W."/>
            <person name="Li Z."/>
            <person name="Hsiao Y.-Y."/>
            <person name="Qi Y."/>
            <person name="Fu T."/>
            <person name="Tang G."/>
            <person name="Zhang D."/>
            <person name="Sun W.-H."/>
            <person name="Liu D.-K."/>
            <person name="Li Y."/>
            <person name="Chen G.-Z."/>
            <person name="Liu X.-D."/>
            <person name="Liao X.-Y."/>
            <person name="Jiang Y.-T."/>
            <person name="Yu X."/>
            <person name="Hao Y."/>
            <person name="Huang J."/>
            <person name="Zhao X.-W."/>
            <person name="Ke S."/>
            <person name="Chen Y.-Y."/>
            <person name="Wu W.-L."/>
            <person name="Hsu J.-L."/>
            <person name="Lin Y.-F."/>
            <person name="Huang M.-D."/>
            <person name="Li C.-Y."/>
            <person name="Huang L."/>
            <person name="Wang Z.-W."/>
            <person name="Zhao X."/>
            <person name="Zhong W.-Y."/>
            <person name="Peng D.-H."/>
            <person name="Ahmad S."/>
            <person name="Lan S."/>
            <person name="Zhang J.-S."/>
            <person name="Tsai W.-C."/>
            <person name="Van De Peer Y."/>
            <person name="Liu Z.-J."/>
        </authorList>
    </citation>
    <scope>NUCLEOTIDE SEQUENCE</scope>
    <source>
        <strain evidence="1">CP</strain>
        <tissue evidence="1">Leaves</tissue>
    </source>
</reference>
<protein>
    <submittedName>
        <fullName evidence="1">Uncharacterized protein</fullName>
    </submittedName>
</protein>
<dbReference type="Proteomes" id="UP001180020">
    <property type="component" value="Unassembled WGS sequence"/>
</dbReference>
<comment type="caution">
    <text evidence="1">The sequence shown here is derived from an EMBL/GenBank/DDBJ whole genome shotgun (WGS) entry which is preliminary data.</text>
</comment>
<gene>
    <name evidence="1" type="ORF">QJS10_CPB13g01436</name>
</gene>